<accession>A0A0C1M7Z2</accession>
<organism evidence="4 5">
    <name type="scientific">Fructilactobacillus fructivorans</name>
    <dbReference type="NCBI Taxonomy" id="1614"/>
    <lineage>
        <taxon>Bacteria</taxon>
        <taxon>Bacillati</taxon>
        <taxon>Bacillota</taxon>
        <taxon>Bacilli</taxon>
        <taxon>Lactobacillales</taxon>
        <taxon>Lactobacillaceae</taxon>
        <taxon>Fructilactobacillus</taxon>
    </lineage>
</organism>
<dbReference type="PANTHER" id="PTHR33969">
    <property type="entry name" value="SEGREGATION AND CONDENSATION PROTEIN A"/>
    <property type="match status" value="1"/>
</dbReference>
<reference evidence="4 5" key="1">
    <citation type="submission" date="2014-06" db="EMBL/GenBank/DDBJ databases">
        <title>Functional and comparative genomic analyses of the Drosophila gut microbiota identify candidate symbiosis factors.</title>
        <authorList>
            <person name="Newell P.D."/>
            <person name="Chaston J.M."/>
            <person name="Douglas A.E."/>
        </authorList>
    </citation>
    <scope>NUCLEOTIDE SEQUENCE [LARGE SCALE GENOMIC DNA]</scope>
    <source>
        <strain evidence="4 5">DmCS_002</strain>
    </source>
</reference>
<dbReference type="GO" id="GO:0006260">
    <property type="term" value="P:DNA replication"/>
    <property type="evidence" value="ECO:0007669"/>
    <property type="project" value="UniProtKB-UniRule"/>
</dbReference>
<keyword evidence="1 3" id="KW-0159">Chromosome partition</keyword>
<evidence type="ECO:0000256" key="3">
    <source>
        <dbReference type="HAMAP-Rule" id="MF_01805"/>
    </source>
</evidence>
<dbReference type="PATRIC" id="fig|1614.7.peg.48"/>
<comment type="caution">
    <text evidence="4">The sequence shown here is derived from an EMBL/GenBank/DDBJ whole genome shotgun (WGS) entry which is preliminary data.</text>
</comment>
<proteinExistence type="inferred from homology"/>
<dbReference type="GO" id="GO:0051301">
    <property type="term" value="P:cell division"/>
    <property type="evidence" value="ECO:0007669"/>
    <property type="project" value="UniProtKB-KW"/>
</dbReference>
<gene>
    <name evidence="3" type="primary">scpA</name>
    <name evidence="4" type="ORF">LfDm3_0056</name>
</gene>
<dbReference type="InterPro" id="IPR003768">
    <property type="entry name" value="ScpA"/>
</dbReference>
<dbReference type="Proteomes" id="UP000031397">
    <property type="component" value="Unassembled WGS sequence"/>
</dbReference>
<dbReference type="HAMAP" id="MF_01805">
    <property type="entry name" value="ScpA"/>
    <property type="match status" value="1"/>
</dbReference>
<protein>
    <recommendedName>
        <fullName evidence="2 3">Segregation and condensation protein A</fullName>
    </recommendedName>
</protein>
<dbReference type="InterPro" id="IPR023093">
    <property type="entry name" value="ScpA-like_C"/>
</dbReference>
<comment type="function">
    <text evidence="3">Participates in chromosomal partition during cell division. May act via the formation of a condensin-like complex containing Smc and ScpB that pull DNA away from mid-cell into both cell halves.</text>
</comment>
<comment type="subcellular location">
    <subcellularLocation>
        <location evidence="3">Cytoplasm</location>
    </subcellularLocation>
    <text evidence="3">Associated with two foci at the outer edges of the nucleoid region in young cells, and at four foci within both cell halves in older cells.</text>
</comment>
<evidence type="ECO:0000313" key="5">
    <source>
        <dbReference type="Proteomes" id="UP000031397"/>
    </source>
</evidence>
<keyword evidence="3" id="KW-0132">Cell division</keyword>
<evidence type="ECO:0000256" key="2">
    <source>
        <dbReference type="ARBA" id="ARBA00044777"/>
    </source>
</evidence>
<dbReference type="Gene3D" id="1.10.10.580">
    <property type="entry name" value="Structural maintenance of chromosome 1. Chain E"/>
    <property type="match status" value="1"/>
</dbReference>
<dbReference type="PANTHER" id="PTHR33969:SF2">
    <property type="entry name" value="SEGREGATION AND CONDENSATION PROTEIN A"/>
    <property type="match status" value="1"/>
</dbReference>
<comment type="subunit">
    <text evidence="3">Component of a cohesin-like complex composed of ScpA, ScpB and the Smc homodimer, in which ScpA and ScpB bind to the head domain of Smc. The presence of the three proteins is required for the association of the complex with DNA.</text>
</comment>
<dbReference type="Pfam" id="PF02616">
    <property type="entry name" value="SMC_ScpA"/>
    <property type="match status" value="1"/>
</dbReference>
<evidence type="ECO:0000313" key="4">
    <source>
        <dbReference type="EMBL" id="KID42604.1"/>
    </source>
</evidence>
<dbReference type="GO" id="GO:0007059">
    <property type="term" value="P:chromosome segregation"/>
    <property type="evidence" value="ECO:0007669"/>
    <property type="project" value="UniProtKB-UniRule"/>
</dbReference>
<evidence type="ECO:0000256" key="1">
    <source>
        <dbReference type="ARBA" id="ARBA00022829"/>
    </source>
</evidence>
<dbReference type="EMBL" id="JOJZ01000007">
    <property type="protein sequence ID" value="KID42604.1"/>
    <property type="molecule type" value="Genomic_DNA"/>
</dbReference>
<sequence length="240" mass="28453">MSSDNLQIHLDDFDGPLELLLHLIHQSKMDIYDINIKDITEQYFDYLNQMKQLNFDVAGDFFVMAANLMRIKSKMLLAKETDDDEDEDPRDDLVGQLIEYKRFKRASQKLRIKEKERTQYHFRDRSFNKSDVMIGANEFEVSLLEHAWDKIMRRRHLSSAPQIEEVQDWDFSVNEQSEIIRRKLDSAVDYEMPFSKLLSGNYPLEELVTDFLALLEMVKHQSVRVVQTSNDGEILIRKWN</sequence>
<dbReference type="RefSeq" id="WP_039142930.1">
    <property type="nucleotide sequence ID" value="NZ_JOJZ01000007.1"/>
</dbReference>
<keyword evidence="3" id="KW-0131">Cell cycle</keyword>
<dbReference type="Gene3D" id="6.10.250.2410">
    <property type="match status" value="1"/>
</dbReference>
<comment type="similarity">
    <text evidence="3">Belongs to the ScpA family.</text>
</comment>
<keyword evidence="3" id="KW-0963">Cytoplasm</keyword>
<name>A0A0C1M7Z2_9LACO</name>
<dbReference type="GO" id="GO:0005737">
    <property type="term" value="C:cytoplasm"/>
    <property type="evidence" value="ECO:0007669"/>
    <property type="project" value="UniProtKB-SubCell"/>
</dbReference>
<dbReference type="GeneID" id="74912764"/>
<dbReference type="AlphaFoldDB" id="A0A0C1M7Z2"/>
<dbReference type="OrthoDB" id="9811016at2"/>
<keyword evidence="5" id="KW-1185">Reference proteome</keyword>